<dbReference type="InterPro" id="IPR038607">
    <property type="entry name" value="PhoD-like_sf"/>
</dbReference>
<dbReference type="PANTHER" id="PTHR47470">
    <property type="entry name" value="CHOLESTEROL OXIDASE"/>
    <property type="match status" value="1"/>
</dbReference>
<dbReference type="InterPro" id="IPR029058">
    <property type="entry name" value="AB_hydrolase_fold"/>
</dbReference>
<evidence type="ECO:0000256" key="14">
    <source>
        <dbReference type="ARBA" id="ARBA00049744"/>
    </source>
</evidence>
<evidence type="ECO:0000259" key="19">
    <source>
        <dbReference type="Pfam" id="PF09423"/>
    </source>
</evidence>
<evidence type="ECO:0000256" key="7">
    <source>
        <dbReference type="ARBA" id="ARBA00023098"/>
    </source>
</evidence>
<protein>
    <recommendedName>
        <fullName evidence="14">Cholesterol oxidase</fullName>
        <ecNumber evidence="13">1.1.3.6</ecNumber>
        <ecNumber evidence="11">5.3.3.1</ecNumber>
    </recommendedName>
    <alternativeName>
        <fullName evidence="15">Cholesterol isomerase</fullName>
    </alternativeName>
</protein>
<comment type="similarity">
    <text evidence="2">Belongs to the GMC oxidoreductase family.</text>
</comment>
<dbReference type="EC" id="1.1.3.6" evidence="13"/>
<dbReference type="SUPFAM" id="SSF51905">
    <property type="entry name" value="FAD/NAD(P)-binding domain"/>
    <property type="match status" value="1"/>
</dbReference>
<evidence type="ECO:0000256" key="15">
    <source>
        <dbReference type="ARBA" id="ARBA00049778"/>
    </source>
</evidence>
<dbReference type="SUPFAM" id="SSF53474">
    <property type="entry name" value="alpha/beta-Hydrolases"/>
    <property type="match status" value="1"/>
</dbReference>
<dbReference type="InterPro" id="IPR018946">
    <property type="entry name" value="PhoD-like_MPP"/>
</dbReference>
<keyword evidence="3" id="KW-0153">Cholesterol metabolism</keyword>
<feature type="domain" description="PhoD-like phosphatase metallophosphatase" evidence="19">
    <location>
        <begin position="1562"/>
        <end position="1812"/>
    </location>
</feature>
<keyword evidence="8" id="KW-1207">Sterol metabolism</keyword>
<dbReference type="KEGG" id="rhg:EXZ61_17505"/>
<evidence type="ECO:0000256" key="3">
    <source>
        <dbReference type="ARBA" id="ARBA00022548"/>
    </source>
</evidence>
<dbReference type="InterPro" id="IPR052542">
    <property type="entry name" value="Cholesterol_Oxidase"/>
</dbReference>
<feature type="region of interest" description="Disordered" evidence="16">
    <location>
        <begin position="647"/>
        <end position="677"/>
    </location>
</feature>
<dbReference type="EMBL" id="CP036282">
    <property type="protein sequence ID" value="QDL55822.1"/>
    <property type="molecule type" value="Genomic_DNA"/>
</dbReference>
<keyword evidence="5" id="KW-0274">FAD</keyword>
<gene>
    <name evidence="20" type="ORF">EXZ61_17505</name>
</gene>
<name>A0A515ET19_9BURK</name>
<dbReference type="Proteomes" id="UP000317365">
    <property type="component" value="Chromosome"/>
</dbReference>
<keyword evidence="21" id="KW-1185">Reference proteome</keyword>
<comment type="cofactor">
    <cofactor evidence="1">
        <name>FAD</name>
        <dbReference type="ChEBI" id="CHEBI:57692"/>
    </cofactor>
</comment>
<evidence type="ECO:0000256" key="12">
    <source>
        <dbReference type="ARBA" id="ARBA00049645"/>
    </source>
</evidence>
<organism evidence="20 21">
    <name type="scientific">Rhodoferax aquaticus</name>
    <dbReference type="NCBI Taxonomy" id="2527691"/>
    <lineage>
        <taxon>Bacteria</taxon>
        <taxon>Pseudomonadati</taxon>
        <taxon>Pseudomonadota</taxon>
        <taxon>Betaproteobacteria</taxon>
        <taxon>Burkholderiales</taxon>
        <taxon>Comamonadaceae</taxon>
        <taxon>Rhodoferax</taxon>
    </lineage>
</organism>
<feature type="domain" description="Glucose-methanol-choline oxidoreductase C-terminal" evidence="18">
    <location>
        <begin position="568"/>
        <end position="627"/>
    </location>
</feature>
<dbReference type="Gene3D" id="3.60.21.70">
    <property type="entry name" value="PhoD-like phosphatase"/>
    <property type="match status" value="1"/>
</dbReference>
<dbReference type="InterPro" id="IPR000172">
    <property type="entry name" value="GMC_OxRdtase_N"/>
</dbReference>
<accession>A0A515ET19</accession>
<dbReference type="GO" id="GO:0004769">
    <property type="term" value="F:steroid Delta-isomerase activity"/>
    <property type="evidence" value="ECO:0007669"/>
    <property type="project" value="UniProtKB-EC"/>
</dbReference>
<dbReference type="GO" id="GO:0008203">
    <property type="term" value="P:cholesterol metabolic process"/>
    <property type="evidence" value="ECO:0007669"/>
    <property type="project" value="UniProtKB-KW"/>
</dbReference>
<evidence type="ECO:0000256" key="5">
    <source>
        <dbReference type="ARBA" id="ARBA00022827"/>
    </source>
</evidence>
<evidence type="ECO:0000259" key="18">
    <source>
        <dbReference type="Pfam" id="PF05199"/>
    </source>
</evidence>
<evidence type="ECO:0000256" key="13">
    <source>
        <dbReference type="ARBA" id="ARBA00049723"/>
    </source>
</evidence>
<dbReference type="GO" id="GO:0016995">
    <property type="term" value="F:cholesterol oxidase activity"/>
    <property type="evidence" value="ECO:0007669"/>
    <property type="project" value="UniProtKB-EC"/>
</dbReference>
<evidence type="ECO:0000256" key="10">
    <source>
        <dbReference type="ARBA" id="ARBA00023235"/>
    </source>
</evidence>
<evidence type="ECO:0000256" key="11">
    <source>
        <dbReference type="ARBA" id="ARBA00038856"/>
    </source>
</evidence>
<dbReference type="Gene3D" id="3.40.50.1820">
    <property type="entry name" value="alpha/beta hydrolase"/>
    <property type="match status" value="1"/>
</dbReference>
<evidence type="ECO:0000313" key="21">
    <source>
        <dbReference type="Proteomes" id="UP000317365"/>
    </source>
</evidence>
<evidence type="ECO:0000256" key="2">
    <source>
        <dbReference type="ARBA" id="ARBA00010790"/>
    </source>
</evidence>
<dbReference type="Pfam" id="PF09423">
    <property type="entry name" value="PhoD"/>
    <property type="match status" value="1"/>
</dbReference>
<evidence type="ECO:0000256" key="1">
    <source>
        <dbReference type="ARBA" id="ARBA00001974"/>
    </source>
</evidence>
<dbReference type="InterPro" id="IPR007867">
    <property type="entry name" value="GMC_OxRtase_C"/>
</dbReference>
<evidence type="ECO:0000256" key="4">
    <source>
        <dbReference type="ARBA" id="ARBA00022630"/>
    </source>
</evidence>
<proteinExistence type="inferred from homology"/>
<dbReference type="RefSeq" id="WP_142812974.1">
    <property type="nucleotide sequence ID" value="NZ_CP036282.1"/>
</dbReference>
<keyword evidence="7" id="KW-0443">Lipid metabolism</keyword>
<dbReference type="Pfam" id="PF05199">
    <property type="entry name" value="GMC_oxred_C"/>
    <property type="match status" value="1"/>
</dbReference>
<dbReference type="Pfam" id="PF00732">
    <property type="entry name" value="GMC_oxred_N"/>
    <property type="match status" value="1"/>
</dbReference>
<keyword evidence="6" id="KW-0560">Oxidoreductase</keyword>
<evidence type="ECO:0000313" key="20">
    <source>
        <dbReference type="EMBL" id="QDL55822.1"/>
    </source>
</evidence>
<keyword evidence="10" id="KW-0413">Isomerase</keyword>
<feature type="domain" description="Glucose-methanol-choline oxidoreductase N-terminal" evidence="17">
    <location>
        <begin position="103"/>
        <end position="340"/>
    </location>
</feature>
<dbReference type="InterPro" id="IPR029052">
    <property type="entry name" value="Metallo-depent_PP-like"/>
</dbReference>
<evidence type="ECO:0000256" key="16">
    <source>
        <dbReference type="SAM" id="MobiDB-lite"/>
    </source>
</evidence>
<sequence>MNTESHRTAHTIDQWLDKYGGTKAQPAACDVLIIGSGYGGSFAARELAAPGETVWVMERGREFALGEFPEDIGMLPAQVRMRNTGSADAVGNSDALLEFRRFDQLTVLLANGLGGGSLINAGVAIRPEPKLLSNPSWPGHYRRDPAARTTLWAAMAEVEAQLQVAPLLGATGLAKYQALNTLGESHGVSAFPAPLTIASHDQVSPAGVAQKACTRCGNCFTGCNVGAKNTTVTHVLPDAARKGAQFYTGATALEVLAARTGASNSGQVHLLPKGLNTPAGRPVRWTVRMVCTQGQKSEATRREFEVHAHTVILAAGALGSTEVLLNSPHIKASHRLGTRFSTNGDVLALGWGMQARTNGMATPGQDTSVLQAAADQVGPTITGILKTRIDLPEGGTREVLIEEGAIPSALTQTVVALGATASLPHRYVGADGPAYFGPGLQVDRLTTPPDIGRHALLLLGMGHDDADGVVSLDELPEEESGTHGRHQGAAHAKQHHHKATSLNIRWPSKDTGPAAPYYQGIHNWLKDAAAKPNGGGFQGGDYLPNPLWKALPDGFNAIAGEAAAPQGMTVHPLGGCGMGDDAHSGVVDWRGTVFHRDGGVLQGLHVLDGAMLPSAVGVNPFLTISALCVVAARSIRQELDVSAPAAAPRALGTTSHQADEPATPSAPTKQWQLPQKRRQNVGPVTLRFREHLQGHWKAIAPEWLPKPDPSLTPNEAQRAWIVAVDVSLDLEQWLANPSMQLPGAQLALYRNPTPHAMTVQPDACAGTPVLQGTGWLSLLALDAPATRWEQALRVLAAIGTYIERRSFQELLNLAFPKQSPSTANPPKQTWKEKLDHAWTSTLGYLRAGRNIAQYRELVYAFELHKPDHPQFKVDALGRKRLAYAPKQKNVWDALVDIDLELTPRNGQNPATLSVTADLIDMVRNRRLQVEKAPDTPTGIAGMGAFVSLWCRSIFQSHFWSFRGLDYDQLAPPAPAEHGPLQGAQAPQRVVLPVPRYRDNTKRNGAAAHEKLNLELTCYPPLAGRSNGEHLLMVHGLAHGGTVFTTDTTEGNNMAAAFVQDGYTVWVLDHRLSNRLPYHKLDHCMDDVAALDMPAAVRHVYAAAGAPIAVFAHCVGGGAFAMATLKGWLMDTRHTLEPVSMVGKAIIHAVHPWIVPSASNQLSGALATLYKDLMPPDISVDPVPTAESSGGINQVIDRLAASLPWPLGELGLHLKHQFDPQGGTATCNRMTLFYGREWVHDNLNEATHQQLASLVGPASIEVFQQLYFLINRQQLTDRDGAQVYMTAEQFQAHWTFPILFAHGSENRVFDPRSAVRSWNRLRHVQPERTVRVFMAEGYGHMDFLFGQNAHRDVYPALCEFLRAPAASTSSWNAEVDASHIPSHWQDHSAWNPRAPLVGPHIRLDEVLVKGEPQRQLVLWTELPNDPSLAPAPLLAKDAAGDALPGWSATRLHASDYALHAGRDVALLHGQGAHWVGHLTESAALPFAQLEAVHLQRGLSGQQGQAVLALQGLPWFKRWTGQSVHAPVSWLAVSCRWPGTPFEGVAVDTLAQQMLSHVHHSSLPVDALVMLGDQIYADAAANLFKIRETDELRAQAYRDAWGGPHAQALLSALPSYTVVDDHEYGDNWSGAADNCEDTKLLDGFEAALAYQWRWGNDPTSRYAGLRSQPAVTHQAVTGFWGPFAIGGVPAFAADTRSERSLRTQEHWRQQGMVGTAQMQALTSWLLAHKDEPKVLCSGSVFGFVENALVETGNDGMNNDNACLHTDDWWAYPHTWRTLVQFIVEHQIQHIVFMSGDYHFSGMAELELHAAGGQPMVRAVSVVSSGWNASLPFANAAPSDFVMQRWVNAPLGDAQANVRSCAAPLSTALRQFSKVSILQNAQHQWQVQSQVYGEQGEKLAEQCLRL</sequence>
<keyword evidence="9" id="KW-0753">Steroid metabolism</keyword>
<dbReference type="CDD" id="cd07389">
    <property type="entry name" value="MPP_PhoD"/>
    <property type="match status" value="1"/>
</dbReference>
<comment type="pathway">
    <text evidence="12">Steroid metabolism; cholesterol degradation.</text>
</comment>
<evidence type="ECO:0000256" key="8">
    <source>
        <dbReference type="ARBA" id="ARBA00023166"/>
    </source>
</evidence>
<keyword evidence="4" id="KW-0285">Flavoprotein</keyword>
<reference evidence="21" key="2">
    <citation type="journal article" date="2020" name="Int. J. Syst. Evol. Microbiol.">
        <title>Genomic insights into a novel species Rhodoferax aquaticus sp. nov., isolated from freshwater.</title>
        <authorList>
            <person name="Li T."/>
            <person name="Zhuo Y."/>
            <person name="Jin C.Z."/>
            <person name="Wu X."/>
            <person name="Ko S.R."/>
            <person name="Jin F.J."/>
            <person name="Ahn C.Y."/>
            <person name="Oh H.M."/>
            <person name="Lee H.G."/>
            <person name="Jin L."/>
        </authorList>
    </citation>
    <scope>NUCLEOTIDE SEQUENCE [LARGE SCALE GENOMIC DNA]</scope>
    <source>
        <strain evidence="21">Gr-4</strain>
    </source>
</reference>
<dbReference type="InterPro" id="IPR036188">
    <property type="entry name" value="FAD/NAD-bd_sf"/>
</dbReference>
<dbReference type="PANTHER" id="PTHR47470:SF1">
    <property type="entry name" value="FAD-DEPENDENT OXIDOREDUCTASE 2 FAD BINDING DOMAIN-CONTAINING PROTEIN"/>
    <property type="match status" value="1"/>
</dbReference>
<dbReference type="GO" id="GO:0050660">
    <property type="term" value="F:flavin adenine dinucleotide binding"/>
    <property type="evidence" value="ECO:0007669"/>
    <property type="project" value="InterPro"/>
</dbReference>
<dbReference type="SUPFAM" id="SSF56300">
    <property type="entry name" value="Metallo-dependent phosphatases"/>
    <property type="match status" value="1"/>
</dbReference>
<evidence type="ECO:0000256" key="6">
    <source>
        <dbReference type="ARBA" id="ARBA00023002"/>
    </source>
</evidence>
<reference evidence="21" key="1">
    <citation type="submission" date="2019-02" db="EMBL/GenBank/DDBJ databases">
        <title>Complete genome sequence of Rhodoferax sp. Gr-4.</title>
        <authorList>
            <person name="Jin L."/>
        </authorList>
    </citation>
    <scope>NUCLEOTIDE SEQUENCE [LARGE SCALE GENOMIC DNA]</scope>
    <source>
        <strain evidence="21">Gr-4</strain>
    </source>
</reference>
<evidence type="ECO:0000256" key="9">
    <source>
        <dbReference type="ARBA" id="ARBA00023221"/>
    </source>
</evidence>
<dbReference type="Gene3D" id="3.50.50.60">
    <property type="entry name" value="FAD/NAD(P)-binding domain"/>
    <property type="match status" value="3"/>
</dbReference>
<dbReference type="EC" id="5.3.3.1" evidence="11"/>
<evidence type="ECO:0000259" key="17">
    <source>
        <dbReference type="Pfam" id="PF00732"/>
    </source>
</evidence>